<feature type="chain" id="PRO_5025458916" evidence="1">
    <location>
        <begin position="19"/>
        <end position="417"/>
    </location>
</feature>
<organism evidence="2 3">
    <name type="scientific">Bimuria novae-zelandiae CBS 107.79</name>
    <dbReference type="NCBI Taxonomy" id="1447943"/>
    <lineage>
        <taxon>Eukaryota</taxon>
        <taxon>Fungi</taxon>
        <taxon>Dikarya</taxon>
        <taxon>Ascomycota</taxon>
        <taxon>Pezizomycotina</taxon>
        <taxon>Dothideomycetes</taxon>
        <taxon>Pleosporomycetidae</taxon>
        <taxon>Pleosporales</taxon>
        <taxon>Massarineae</taxon>
        <taxon>Didymosphaeriaceae</taxon>
        <taxon>Bimuria</taxon>
    </lineage>
</organism>
<reference evidence="2" key="1">
    <citation type="journal article" date="2020" name="Stud. Mycol.">
        <title>101 Dothideomycetes genomes: a test case for predicting lifestyles and emergence of pathogens.</title>
        <authorList>
            <person name="Haridas S."/>
            <person name="Albert R."/>
            <person name="Binder M."/>
            <person name="Bloem J."/>
            <person name="Labutti K."/>
            <person name="Salamov A."/>
            <person name="Andreopoulos B."/>
            <person name="Baker S."/>
            <person name="Barry K."/>
            <person name="Bills G."/>
            <person name="Bluhm B."/>
            <person name="Cannon C."/>
            <person name="Castanera R."/>
            <person name="Culley D."/>
            <person name="Daum C."/>
            <person name="Ezra D."/>
            <person name="Gonzalez J."/>
            <person name="Henrissat B."/>
            <person name="Kuo A."/>
            <person name="Liang C."/>
            <person name="Lipzen A."/>
            <person name="Lutzoni F."/>
            <person name="Magnuson J."/>
            <person name="Mondo S."/>
            <person name="Nolan M."/>
            <person name="Ohm R."/>
            <person name="Pangilinan J."/>
            <person name="Park H.-J."/>
            <person name="Ramirez L."/>
            <person name="Alfaro M."/>
            <person name="Sun H."/>
            <person name="Tritt A."/>
            <person name="Yoshinaga Y."/>
            <person name="Zwiers L.-H."/>
            <person name="Turgeon B."/>
            <person name="Goodwin S."/>
            <person name="Spatafora J."/>
            <person name="Crous P."/>
            <person name="Grigoriev I."/>
        </authorList>
    </citation>
    <scope>NUCLEOTIDE SEQUENCE</scope>
    <source>
        <strain evidence="2">CBS 107.79</strain>
    </source>
</reference>
<protein>
    <submittedName>
        <fullName evidence="2">Uncharacterized protein</fullName>
    </submittedName>
</protein>
<evidence type="ECO:0000256" key="1">
    <source>
        <dbReference type="SAM" id="SignalP"/>
    </source>
</evidence>
<keyword evidence="1" id="KW-0732">Signal</keyword>
<accession>A0A6A5VGG7</accession>
<name>A0A6A5VGG7_9PLEO</name>
<proteinExistence type="predicted"/>
<feature type="signal peptide" evidence="1">
    <location>
        <begin position="1"/>
        <end position="18"/>
    </location>
</feature>
<dbReference type="Gene3D" id="3.40.50.1820">
    <property type="entry name" value="alpha/beta hydrolase"/>
    <property type="match status" value="1"/>
</dbReference>
<gene>
    <name evidence="2" type="ORF">BU23DRAFT_44434</name>
</gene>
<dbReference type="OrthoDB" id="2363873at2759"/>
<dbReference type="SUPFAM" id="SSF53474">
    <property type="entry name" value="alpha/beta-Hydrolases"/>
    <property type="match status" value="1"/>
</dbReference>
<dbReference type="InterPro" id="IPR029058">
    <property type="entry name" value="AB_hydrolase_fold"/>
</dbReference>
<sequence length="417" mass="45810">MIVVLSGVVAGLGCIALAFPHTASVMAKVEVPAPAPSGMPWRVAHARSSLVDSSRKDPYNSSEDRKIAFSVFMPILDTTCTATTDDDYMPKLTAEVSNEQFFGNREAGVFEQLYFKSCSGASGETPADHFPLLLFEPAVGTSRFMYNQLARQLSANGAYIVTIDHPHDAPIVEFADSDPIENKNAITLDPFKINKPVNDTDIKKVMDTRIGDINAVIKELEQVETLPDLFPGVRFVNGNTKVPTQRIFMAGHGLGGSVAIAMGASDERVVWTINLSGSAPALTQDIFAYTIFFGREDYRSEDDTAWQETRKHLAGPQVEWTYNKAEQFDYSDLPLVSQLVGKNSDAKGLGKPYEVMDLSDPTATFRSLSCFLEAYFRQTVLPEWFVEPRLPGASRDAIRECIGWFGGAMKMHVPGGN</sequence>
<dbReference type="AlphaFoldDB" id="A0A6A5VGG7"/>
<dbReference type="Pfam" id="PF03403">
    <property type="entry name" value="PAF-AH_p_II"/>
    <property type="match status" value="1"/>
</dbReference>
<keyword evidence="3" id="KW-1185">Reference proteome</keyword>
<dbReference type="EMBL" id="ML976667">
    <property type="protein sequence ID" value="KAF1976274.1"/>
    <property type="molecule type" value="Genomic_DNA"/>
</dbReference>
<dbReference type="Proteomes" id="UP000800036">
    <property type="component" value="Unassembled WGS sequence"/>
</dbReference>
<evidence type="ECO:0000313" key="2">
    <source>
        <dbReference type="EMBL" id="KAF1976274.1"/>
    </source>
</evidence>
<evidence type="ECO:0000313" key="3">
    <source>
        <dbReference type="Proteomes" id="UP000800036"/>
    </source>
</evidence>